<comment type="caution">
    <text evidence="1">The sequence shown here is derived from an EMBL/GenBank/DDBJ whole genome shotgun (WGS) entry which is preliminary data.</text>
</comment>
<dbReference type="AlphaFoldDB" id="A0A8H4VN33"/>
<evidence type="ECO:0000313" key="1">
    <source>
        <dbReference type="EMBL" id="KAF4616003.1"/>
    </source>
</evidence>
<sequence length="167" mass="19342">MTMRTRWPTLIILPFNTPLPMPNRKDSSNRPQYSAPIIRSQSSLRRLQNAPNYPQQRRIAAQQATANPAHIRRSARLAAKRGDAPYYHNTTPAQKVHAIPEILHYIAQHLPWKSLMDLSYASRYTMEVVRHVIKTSIQKHDMPFVNCHDELVDLFNLLQETEVSLHS</sequence>
<proteinExistence type="predicted"/>
<accession>A0A8H4VN33</accession>
<keyword evidence="2" id="KW-1185">Reference proteome</keyword>
<organism evidence="1 2">
    <name type="scientific">Agrocybe pediades</name>
    <dbReference type="NCBI Taxonomy" id="84607"/>
    <lineage>
        <taxon>Eukaryota</taxon>
        <taxon>Fungi</taxon>
        <taxon>Dikarya</taxon>
        <taxon>Basidiomycota</taxon>
        <taxon>Agaricomycotina</taxon>
        <taxon>Agaricomycetes</taxon>
        <taxon>Agaricomycetidae</taxon>
        <taxon>Agaricales</taxon>
        <taxon>Agaricineae</taxon>
        <taxon>Strophariaceae</taxon>
        <taxon>Agrocybe</taxon>
    </lineage>
</organism>
<name>A0A8H4VN33_9AGAR</name>
<gene>
    <name evidence="1" type="ORF">D9613_011302</name>
</gene>
<evidence type="ECO:0000313" key="2">
    <source>
        <dbReference type="Proteomes" id="UP000521872"/>
    </source>
</evidence>
<dbReference type="Proteomes" id="UP000521872">
    <property type="component" value="Unassembled WGS sequence"/>
</dbReference>
<dbReference type="EMBL" id="JAACJL010000032">
    <property type="protein sequence ID" value="KAF4616003.1"/>
    <property type="molecule type" value="Genomic_DNA"/>
</dbReference>
<reference evidence="1 2" key="1">
    <citation type="submission" date="2019-12" db="EMBL/GenBank/DDBJ databases">
        <authorList>
            <person name="Floudas D."/>
            <person name="Bentzer J."/>
            <person name="Ahren D."/>
            <person name="Johansson T."/>
            <person name="Persson P."/>
            <person name="Tunlid A."/>
        </authorList>
    </citation>
    <scope>NUCLEOTIDE SEQUENCE [LARGE SCALE GENOMIC DNA]</scope>
    <source>
        <strain evidence="1 2">CBS 102.39</strain>
    </source>
</reference>
<protein>
    <submittedName>
        <fullName evidence="1">Uncharacterized protein</fullName>
    </submittedName>
</protein>